<keyword evidence="4" id="KW-0378">Hydrolase</keyword>
<feature type="chain" id="PRO_5043449539" description="mannan endo-1,4-beta-mannosidase" evidence="6">
    <location>
        <begin position="21"/>
        <end position="468"/>
    </location>
</feature>
<protein>
    <recommendedName>
        <fullName evidence="3">mannan endo-1,4-beta-mannosidase</fullName>
        <ecNumber evidence="3">3.2.1.78</ecNumber>
    </recommendedName>
</protein>
<evidence type="ECO:0000256" key="4">
    <source>
        <dbReference type="ARBA" id="ARBA00022801"/>
    </source>
</evidence>
<organism evidence="8 9">
    <name type="scientific">Lupinus luteus</name>
    <name type="common">European yellow lupine</name>
    <dbReference type="NCBI Taxonomy" id="3873"/>
    <lineage>
        <taxon>Eukaryota</taxon>
        <taxon>Viridiplantae</taxon>
        <taxon>Streptophyta</taxon>
        <taxon>Embryophyta</taxon>
        <taxon>Tracheophyta</taxon>
        <taxon>Spermatophyta</taxon>
        <taxon>Magnoliopsida</taxon>
        <taxon>eudicotyledons</taxon>
        <taxon>Gunneridae</taxon>
        <taxon>Pentapetalae</taxon>
        <taxon>rosids</taxon>
        <taxon>fabids</taxon>
        <taxon>Fabales</taxon>
        <taxon>Fabaceae</taxon>
        <taxon>Papilionoideae</taxon>
        <taxon>50 kb inversion clade</taxon>
        <taxon>genistoids sensu lato</taxon>
        <taxon>core genistoids</taxon>
        <taxon>Genisteae</taxon>
        <taxon>Lupinus</taxon>
    </lineage>
</organism>
<evidence type="ECO:0000256" key="1">
    <source>
        <dbReference type="ARBA" id="ARBA00001678"/>
    </source>
</evidence>
<evidence type="ECO:0000313" key="9">
    <source>
        <dbReference type="Proteomes" id="UP001497480"/>
    </source>
</evidence>
<sequence>MKHWWFFQVLLVVSVTLERGIHVEAAEEGFVKARGVQLMLNGSPYYANGFNAYWLMYVASDPSQRNKVTSTFQEAANHGLNIARTWAFSDGGYKPLQNSPGSYNEEMFQGLDFAIAEARKYGIKLVLSLVNNYESLGGKKQYVDWARSQGQYSINSEDDFFTNSVVKGYYKNHIKSVLTRQNSLTGVAYKDDPTIMAWELMNEIRCPSDQSGNTVQGWITEMASYLKSIDGNHLLEAGLEGFYGQSKQDSNPNFRVGTDFIANNQIPGIDFATIHSYPDQWYYQKKRMICIHASYVLISNDVICISPNVVFIDNAELIGLLSMIRLTSSSYEDQISFLGKWLNEHIQDAQNILHKPLLFAEFGISSKNLGSNSAPRDRFFNTVYSAIYSSASGGGAAVGGLFWQLLAEGMDSFRDGYEVVLGESPSTDTLIAQNSQKLIRIRKMYARLRNIEKWNKARENRDSYEGRN</sequence>
<evidence type="ECO:0000256" key="5">
    <source>
        <dbReference type="ARBA" id="ARBA00023295"/>
    </source>
</evidence>
<dbReference type="GO" id="GO:0016985">
    <property type="term" value="F:mannan endo-1,4-beta-mannosidase activity"/>
    <property type="evidence" value="ECO:0007669"/>
    <property type="project" value="UniProtKB-EC"/>
</dbReference>
<evidence type="ECO:0000259" key="7">
    <source>
        <dbReference type="Pfam" id="PF26410"/>
    </source>
</evidence>
<dbReference type="PANTHER" id="PTHR31451:SF60">
    <property type="entry name" value="MANNAN ENDO-1,4-BETA-MANNOSIDASE 1"/>
    <property type="match status" value="1"/>
</dbReference>
<dbReference type="InterPro" id="IPR045053">
    <property type="entry name" value="MAN-like"/>
</dbReference>
<dbReference type="PANTHER" id="PTHR31451">
    <property type="match status" value="1"/>
</dbReference>
<comment type="similarity">
    <text evidence="2">Belongs to the glycosyl hydrolase 5 (cellulase A) family.</text>
</comment>
<comment type="caution">
    <text evidence="8">The sequence shown here is derived from an EMBL/GenBank/DDBJ whole genome shotgun (WGS) entry which is preliminary data.</text>
</comment>
<evidence type="ECO:0000313" key="8">
    <source>
        <dbReference type="EMBL" id="CAL0327020.1"/>
    </source>
</evidence>
<dbReference type="GO" id="GO:0000272">
    <property type="term" value="P:polysaccharide catabolic process"/>
    <property type="evidence" value="ECO:0007669"/>
    <property type="project" value="InterPro"/>
</dbReference>
<name>A0AAV1XZ90_LUPLU</name>
<dbReference type="AlphaFoldDB" id="A0AAV1XZ90"/>
<reference evidence="8 9" key="1">
    <citation type="submission" date="2024-03" db="EMBL/GenBank/DDBJ databases">
        <authorList>
            <person name="Martinez-Hernandez J."/>
        </authorList>
    </citation>
    <scope>NUCLEOTIDE SEQUENCE [LARGE SCALE GENOMIC DNA]</scope>
</reference>
<dbReference type="Gene3D" id="3.20.20.80">
    <property type="entry name" value="Glycosidases"/>
    <property type="match status" value="1"/>
</dbReference>
<keyword evidence="6" id="KW-0732">Signal</keyword>
<evidence type="ECO:0000256" key="6">
    <source>
        <dbReference type="SAM" id="SignalP"/>
    </source>
</evidence>
<accession>A0AAV1XZ90</accession>
<feature type="signal peptide" evidence="6">
    <location>
        <begin position="1"/>
        <end position="20"/>
    </location>
</feature>
<feature type="domain" description="Glycoside hydrolase family 5" evidence="7">
    <location>
        <begin position="30"/>
        <end position="287"/>
    </location>
</feature>
<comment type="catalytic activity">
    <reaction evidence="1">
        <text>Random hydrolysis of (1-&gt;4)-beta-D-mannosidic linkages in mannans, galactomannans and glucomannans.</text>
        <dbReference type="EC" id="3.2.1.78"/>
    </reaction>
</comment>
<evidence type="ECO:0000256" key="3">
    <source>
        <dbReference type="ARBA" id="ARBA00012706"/>
    </source>
</evidence>
<dbReference type="EMBL" id="CAXHTB010000020">
    <property type="protein sequence ID" value="CAL0327020.1"/>
    <property type="molecule type" value="Genomic_DNA"/>
</dbReference>
<dbReference type="EC" id="3.2.1.78" evidence="3"/>
<proteinExistence type="inferred from homology"/>
<gene>
    <name evidence="8" type="ORF">LLUT_LOCUS28080</name>
</gene>
<keyword evidence="9" id="KW-1185">Reference proteome</keyword>
<dbReference type="InterPro" id="IPR017853">
    <property type="entry name" value="GH"/>
</dbReference>
<dbReference type="Pfam" id="PF26410">
    <property type="entry name" value="GH5_mannosidase"/>
    <property type="match status" value="1"/>
</dbReference>
<dbReference type="InterPro" id="IPR001547">
    <property type="entry name" value="Glyco_hydro_5"/>
</dbReference>
<dbReference type="SUPFAM" id="SSF51445">
    <property type="entry name" value="(Trans)glycosidases"/>
    <property type="match status" value="1"/>
</dbReference>
<keyword evidence="5" id="KW-0326">Glycosidase</keyword>
<dbReference type="Proteomes" id="UP001497480">
    <property type="component" value="Unassembled WGS sequence"/>
</dbReference>
<evidence type="ECO:0000256" key="2">
    <source>
        <dbReference type="ARBA" id="ARBA00005641"/>
    </source>
</evidence>